<gene>
    <name evidence="12" type="primary">lpxC</name>
    <name evidence="13" type="ORF">JYU14_04515</name>
</gene>
<dbReference type="Pfam" id="PF03331">
    <property type="entry name" value="LpxC"/>
    <property type="match status" value="1"/>
</dbReference>
<evidence type="ECO:0000256" key="11">
    <source>
        <dbReference type="ARBA" id="ARBA00024535"/>
    </source>
</evidence>
<protein>
    <recommendedName>
        <fullName evidence="4 12">UDP-3-O-acyl-N-acetylglucosamine deacetylase</fullName>
        <shortName evidence="12">UDP-3-O-acyl-GlcNAc deacetylase</shortName>
        <ecNumber evidence="4 12">3.5.1.108</ecNumber>
    </recommendedName>
    <alternativeName>
        <fullName evidence="12">UDP-3-O-[R-3-hydroxymyristoyl]-N-acetylglucosamine deacetylase</fullName>
    </alternativeName>
</protein>
<dbReference type="InterPro" id="IPR020568">
    <property type="entry name" value="Ribosomal_Su5_D2-typ_SF"/>
</dbReference>
<dbReference type="InterPro" id="IPR011334">
    <property type="entry name" value="UDP-acyl_GlcNac_deAcase_C"/>
</dbReference>
<keyword evidence="8 12" id="KW-0378">Hydrolase</keyword>
<evidence type="ECO:0000256" key="12">
    <source>
        <dbReference type="HAMAP-Rule" id="MF_00388"/>
    </source>
</evidence>
<feature type="active site" description="Proton donor" evidence="12">
    <location>
        <position position="273"/>
    </location>
</feature>
<keyword evidence="7 12" id="KW-0479">Metal-binding</keyword>
<evidence type="ECO:0000256" key="1">
    <source>
        <dbReference type="ARBA" id="ARBA00001947"/>
    </source>
</evidence>
<evidence type="ECO:0000256" key="8">
    <source>
        <dbReference type="ARBA" id="ARBA00022801"/>
    </source>
</evidence>
<dbReference type="HAMAP" id="MF_00388">
    <property type="entry name" value="LpxC"/>
    <property type="match status" value="1"/>
</dbReference>
<evidence type="ECO:0000313" key="13">
    <source>
        <dbReference type="EMBL" id="MBN4067327.1"/>
    </source>
</evidence>
<comment type="caution">
    <text evidence="13">The sequence shown here is derived from an EMBL/GenBank/DDBJ whole genome shotgun (WGS) entry which is preliminary data.</text>
</comment>
<keyword evidence="9 12" id="KW-0862">Zinc</keyword>
<comment type="function">
    <text evidence="2 12">Catalyzes the hydrolysis of UDP-3-O-myristoyl-N-acetylglucosamine to form UDP-3-O-myristoylglucosamine and acetate, the committed step in lipid A biosynthesis.</text>
</comment>
<dbReference type="EC" id="3.5.1.108" evidence="4 12"/>
<evidence type="ECO:0000256" key="6">
    <source>
        <dbReference type="ARBA" id="ARBA00022556"/>
    </source>
</evidence>
<dbReference type="Gene3D" id="3.30.1700.10">
    <property type="entry name" value="lpxc deacetylase, domain 2"/>
    <property type="match status" value="1"/>
</dbReference>
<name>A0ABS3AWJ5_9BACT</name>
<feature type="binding site" evidence="12">
    <location>
        <position position="246"/>
    </location>
    <ligand>
        <name>Zn(2+)</name>
        <dbReference type="ChEBI" id="CHEBI:29105"/>
    </ligand>
</feature>
<comment type="catalytic activity">
    <reaction evidence="11 12">
        <text>a UDP-3-O-[(3R)-3-hydroxyacyl]-N-acetyl-alpha-D-glucosamine + H2O = a UDP-3-O-[(3R)-3-hydroxyacyl]-alpha-D-glucosamine + acetate</text>
        <dbReference type="Rhea" id="RHEA:67816"/>
        <dbReference type="ChEBI" id="CHEBI:15377"/>
        <dbReference type="ChEBI" id="CHEBI:30089"/>
        <dbReference type="ChEBI" id="CHEBI:137740"/>
        <dbReference type="ChEBI" id="CHEBI:173225"/>
        <dbReference type="EC" id="3.5.1.108"/>
    </reaction>
</comment>
<dbReference type="GO" id="GO:0103117">
    <property type="term" value="F:UDP-3-O-acyl-N-acetylglucosamine deacetylase activity"/>
    <property type="evidence" value="ECO:0007669"/>
    <property type="project" value="UniProtKB-EC"/>
</dbReference>
<evidence type="ECO:0000256" key="9">
    <source>
        <dbReference type="ARBA" id="ARBA00022833"/>
    </source>
</evidence>
<dbReference type="InterPro" id="IPR015870">
    <property type="entry name" value="UDP-acyl_N-AcGlcN_deAcase_N"/>
</dbReference>
<comment type="cofactor">
    <cofactor evidence="1 12">
        <name>Zn(2+)</name>
        <dbReference type="ChEBI" id="CHEBI:29105"/>
    </cofactor>
</comment>
<keyword evidence="5 12" id="KW-0444">Lipid biosynthesis</keyword>
<evidence type="ECO:0000256" key="10">
    <source>
        <dbReference type="ARBA" id="ARBA00023098"/>
    </source>
</evidence>
<dbReference type="PANTHER" id="PTHR33694:SF1">
    <property type="entry name" value="UDP-3-O-ACYL-N-ACETYLGLUCOSAMINE DEACETYLASE 1, MITOCHONDRIAL-RELATED"/>
    <property type="match status" value="1"/>
</dbReference>
<organism evidence="13 14">
    <name type="scientific">Simkania negevensis</name>
    <dbReference type="NCBI Taxonomy" id="83561"/>
    <lineage>
        <taxon>Bacteria</taxon>
        <taxon>Pseudomonadati</taxon>
        <taxon>Chlamydiota</taxon>
        <taxon>Chlamydiia</taxon>
        <taxon>Parachlamydiales</taxon>
        <taxon>Simkaniaceae</taxon>
        <taxon>Simkania</taxon>
    </lineage>
</organism>
<evidence type="ECO:0000256" key="2">
    <source>
        <dbReference type="ARBA" id="ARBA00002923"/>
    </source>
</evidence>
<dbReference type="EMBL" id="JAFITR010000112">
    <property type="protein sequence ID" value="MBN4067327.1"/>
    <property type="molecule type" value="Genomic_DNA"/>
</dbReference>
<evidence type="ECO:0000256" key="7">
    <source>
        <dbReference type="ARBA" id="ARBA00022723"/>
    </source>
</evidence>
<evidence type="ECO:0000256" key="4">
    <source>
        <dbReference type="ARBA" id="ARBA00012745"/>
    </source>
</evidence>
<dbReference type="InterPro" id="IPR004463">
    <property type="entry name" value="UDP-acyl_GlcNac_deAcase"/>
</dbReference>
<reference evidence="13 14" key="1">
    <citation type="submission" date="2021-02" db="EMBL/GenBank/DDBJ databases">
        <title>Activity-based single-cell genomes from oceanic crustal fluid captures similar information to metagenomic and metatranscriptomic surveys with orders of magnitude less sampling.</title>
        <authorList>
            <person name="D'Angelo T.S."/>
            <person name="Orcutt B.N."/>
        </authorList>
    </citation>
    <scope>NUCLEOTIDE SEQUENCE [LARGE SCALE GENOMIC DNA]</scope>
    <source>
        <strain evidence="13">AH-315-G07</strain>
    </source>
</reference>
<evidence type="ECO:0000256" key="5">
    <source>
        <dbReference type="ARBA" id="ARBA00022516"/>
    </source>
</evidence>
<dbReference type="NCBIfam" id="TIGR00325">
    <property type="entry name" value="lpxC"/>
    <property type="match status" value="1"/>
</dbReference>
<keyword evidence="10 12" id="KW-0443">Lipid metabolism</keyword>
<feature type="binding site" evidence="12">
    <location>
        <position position="88"/>
    </location>
    <ligand>
        <name>Zn(2+)</name>
        <dbReference type="ChEBI" id="CHEBI:29105"/>
    </ligand>
</feature>
<evidence type="ECO:0000313" key="14">
    <source>
        <dbReference type="Proteomes" id="UP000722121"/>
    </source>
</evidence>
<feature type="binding site" evidence="12">
    <location>
        <position position="250"/>
    </location>
    <ligand>
        <name>Zn(2+)</name>
        <dbReference type="ChEBI" id="CHEBI:29105"/>
    </ligand>
</feature>
<dbReference type="Gene3D" id="3.30.230.20">
    <property type="entry name" value="lpxc deacetylase, domain 1"/>
    <property type="match status" value="1"/>
</dbReference>
<dbReference type="SUPFAM" id="SSF54211">
    <property type="entry name" value="Ribosomal protein S5 domain 2-like"/>
    <property type="match status" value="2"/>
</dbReference>
<keyword evidence="14" id="KW-1185">Reference proteome</keyword>
<comment type="pathway">
    <text evidence="3 12">Glycolipid biosynthesis; lipid IV(A) biosynthesis; lipid IV(A) from (3R)-3-hydroxytetradecanoyl-[acyl-carrier-protein] and UDP-N-acetyl-alpha-D-glucosamine: step 2/6.</text>
</comment>
<dbReference type="PANTHER" id="PTHR33694">
    <property type="entry name" value="UDP-3-O-ACYL-N-ACETYLGLUCOSAMINE DEACETYLASE 1, MITOCHONDRIAL-RELATED"/>
    <property type="match status" value="1"/>
</dbReference>
<sequence length="290" mass="32019">MPLRKELVVATRPQKTLKKEVSFAGIGIHTGEQVNVSFSPAPVDTGIVFQRVDLPGKPTIPATIDYLQDTSRSTNIGTDKAKIHTVEHLLAAFKAYQVDNLCVQIGAGEPPIGDGSSQLFVDLIEESGVVEQKGEKPLLSLKEPIYWSEGPIHLVALPSDSLRISYTLDYPNVPAIRSQYFSLVIDRESFKNELARCRTFSLYEEVKFLMEKGLIKGGSLENGVIIEKDAVFSKDGLRFPNEMVRHKVLDLVGDLSLVGYDFHAHVIAIRSGHAANAALSRLLLNYFVTE</sequence>
<keyword evidence="6 12" id="KW-0441">Lipid A biosynthesis</keyword>
<dbReference type="Proteomes" id="UP000722121">
    <property type="component" value="Unassembled WGS sequence"/>
</dbReference>
<comment type="similarity">
    <text evidence="12">Belongs to the LpxC family.</text>
</comment>
<accession>A0ABS3AWJ5</accession>
<proteinExistence type="inferred from homology"/>
<evidence type="ECO:0000256" key="3">
    <source>
        <dbReference type="ARBA" id="ARBA00005002"/>
    </source>
</evidence>